<evidence type="ECO:0000256" key="3">
    <source>
        <dbReference type="SAM" id="MobiDB-lite"/>
    </source>
</evidence>
<evidence type="ECO:0000259" key="4">
    <source>
        <dbReference type="PROSITE" id="PS50888"/>
    </source>
</evidence>
<sequence length="186" mass="20750">EEIDVVSVETVPQLTTPSYPPRRLACGIRKGRLVLTTQPVTRLTSSDSNSSDTGFSGNLVVPVKSKKKLRVNGAVVRCSGAMSRPNLPSRSSSDSEDPVRRKEHNSMERKRRDELRSAFQTLREQVPDLCDNPKAAKVVILKRAAACANQLTNSGEQLEKTVQALTRKRNDLQRKLQQLQRNSLCR</sequence>
<accession>A0ABM1C3U8</accession>
<dbReference type="CDD" id="cd11400">
    <property type="entry name" value="bHLHzip_Myc"/>
    <property type="match status" value="1"/>
</dbReference>
<proteinExistence type="predicted"/>
<dbReference type="Gene3D" id="4.10.280.10">
    <property type="entry name" value="Helix-loop-helix DNA-binding domain"/>
    <property type="match status" value="1"/>
</dbReference>
<dbReference type="PROSITE" id="PS50888">
    <property type="entry name" value="BHLH"/>
    <property type="match status" value="1"/>
</dbReference>
<feature type="non-terminal residue" evidence="6">
    <location>
        <position position="1"/>
    </location>
</feature>
<dbReference type="PRINTS" id="PR00044">
    <property type="entry name" value="LEUZIPPRMYC"/>
</dbReference>
<feature type="coiled-coil region" evidence="2">
    <location>
        <begin position="148"/>
        <end position="182"/>
    </location>
</feature>
<evidence type="ECO:0000256" key="2">
    <source>
        <dbReference type="SAM" id="Coils"/>
    </source>
</evidence>
<keyword evidence="5" id="KW-1185">Reference proteome</keyword>
<dbReference type="Pfam" id="PF00010">
    <property type="entry name" value="HLH"/>
    <property type="match status" value="1"/>
</dbReference>
<evidence type="ECO:0000256" key="1">
    <source>
        <dbReference type="ARBA" id="ARBA00023125"/>
    </source>
</evidence>
<dbReference type="PANTHER" id="PTHR45851">
    <property type="entry name" value="MYC PROTO-ONCOGENE"/>
    <property type="match status" value="1"/>
</dbReference>
<evidence type="ECO:0000313" key="6">
    <source>
        <dbReference type="RefSeq" id="XP_013793685.1"/>
    </source>
</evidence>
<feature type="domain" description="BHLH" evidence="4">
    <location>
        <begin position="99"/>
        <end position="151"/>
    </location>
</feature>
<dbReference type="SMART" id="SM00353">
    <property type="entry name" value="HLH"/>
    <property type="match status" value="1"/>
</dbReference>
<dbReference type="Proteomes" id="UP000694941">
    <property type="component" value="Unplaced"/>
</dbReference>
<dbReference type="InterPro" id="IPR011598">
    <property type="entry name" value="bHLH_dom"/>
</dbReference>
<feature type="compositionally biased region" description="Basic and acidic residues" evidence="3">
    <location>
        <begin position="97"/>
        <end position="113"/>
    </location>
</feature>
<organism evidence="5 6">
    <name type="scientific">Limulus polyphemus</name>
    <name type="common">Atlantic horseshoe crab</name>
    <dbReference type="NCBI Taxonomy" id="6850"/>
    <lineage>
        <taxon>Eukaryota</taxon>
        <taxon>Metazoa</taxon>
        <taxon>Ecdysozoa</taxon>
        <taxon>Arthropoda</taxon>
        <taxon>Chelicerata</taxon>
        <taxon>Merostomata</taxon>
        <taxon>Xiphosura</taxon>
        <taxon>Limulidae</taxon>
        <taxon>Limulus</taxon>
    </lineage>
</organism>
<dbReference type="InterPro" id="IPR036638">
    <property type="entry name" value="HLH_DNA-bd_sf"/>
</dbReference>
<dbReference type="InterPro" id="IPR002418">
    <property type="entry name" value="Tscrpt_reg_Myc"/>
</dbReference>
<feature type="region of interest" description="Disordered" evidence="3">
    <location>
        <begin position="80"/>
        <end position="113"/>
    </location>
</feature>
<keyword evidence="1" id="KW-0238">DNA-binding</keyword>
<gene>
    <name evidence="6" type="primary">LOC106477691</name>
</gene>
<protein>
    <submittedName>
        <fullName evidence="6">Transcriptional regulator Myc-like</fullName>
    </submittedName>
</protein>
<dbReference type="GeneID" id="106477691"/>
<dbReference type="SUPFAM" id="SSF47459">
    <property type="entry name" value="HLH, helix-loop-helix DNA-binding domain"/>
    <property type="match status" value="1"/>
</dbReference>
<dbReference type="RefSeq" id="XP_013793685.1">
    <property type="nucleotide sequence ID" value="XM_013938231.1"/>
</dbReference>
<keyword evidence="2" id="KW-0175">Coiled coil</keyword>
<reference evidence="6" key="1">
    <citation type="submission" date="2025-08" db="UniProtKB">
        <authorList>
            <consortium name="RefSeq"/>
        </authorList>
    </citation>
    <scope>IDENTIFICATION</scope>
    <source>
        <tissue evidence="6">Muscle</tissue>
    </source>
</reference>
<evidence type="ECO:0000313" key="5">
    <source>
        <dbReference type="Proteomes" id="UP000694941"/>
    </source>
</evidence>
<name>A0ABM1C3U8_LIMPO</name>
<dbReference type="InterPro" id="IPR050433">
    <property type="entry name" value="Myc_transcription_factors"/>
</dbReference>